<sequence>MKVETISYLKKHAANLPLDEPMTITQNGKPAYVIESYEERKKRDEAVALMKLLSFSVDDANNGRVMSSSDFKQKLAKRRANSEKSDNDQASTD</sequence>
<feature type="region of interest" description="Disordered" evidence="2">
    <location>
        <begin position="60"/>
        <end position="93"/>
    </location>
</feature>
<dbReference type="EMBL" id="JACYTP010000001">
    <property type="protein sequence ID" value="MBD8511680.1"/>
    <property type="molecule type" value="Genomic_DNA"/>
</dbReference>
<dbReference type="InterPro" id="IPR036165">
    <property type="entry name" value="YefM-like_sf"/>
</dbReference>
<evidence type="ECO:0000313" key="3">
    <source>
        <dbReference type="EMBL" id="MBD8511680.1"/>
    </source>
</evidence>
<dbReference type="RefSeq" id="WP_192014507.1">
    <property type="nucleotide sequence ID" value="NZ_JACYTP010000001.1"/>
</dbReference>
<comment type="caution">
    <text evidence="3">The sequence shown here is derived from an EMBL/GenBank/DDBJ whole genome shotgun (WGS) entry which is preliminary data.</text>
</comment>
<name>A0ABR9BGK1_9GAMM</name>
<organism evidence="3 4">
    <name type="scientific">Photobacterium arenosum</name>
    <dbReference type="NCBI Taxonomy" id="2774143"/>
    <lineage>
        <taxon>Bacteria</taxon>
        <taxon>Pseudomonadati</taxon>
        <taxon>Pseudomonadota</taxon>
        <taxon>Gammaproteobacteria</taxon>
        <taxon>Vibrionales</taxon>
        <taxon>Vibrionaceae</taxon>
        <taxon>Photobacterium</taxon>
    </lineage>
</organism>
<comment type="similarity">
    <text evidence="1">Belongs to the phD/YefM antitoxin family.</text>
</comment>
<accession>A0ABR9BGK1</accession>
<keyword evidence="4" id="KW-1185">Reference proteome</keyword>
<reference evidence="3 4" key="1">
    <citation type="submission" date="2020-09" db="EMBL/GenBank/DDBJ databases">
        <title>Photobacterium sp. CAU 1568 isolated from sand of Sido Beach.</title>
        <authorList>
            <person name="Kim W."/>
        </authorList>
    </citation>
    <scope>NUCLEOTIDE SEQUENCE [LARGE SCALE GENOMIC DNA]</scope>
    <source>
        <strain evidence="3 4">CAU 1568</strain>
    </source>
</reference>
<evidence type="ECO:0000256" key="1">
    <source>
        <dbReference type="ARBA" id="ARBA00009981"/>
    </source>
</evidence>
<gene>
    <name evidence="3" type="ORF">IFO68_03035</name>
</gene>
<evidence type="ECO:0000313" key="4">
    <source>
        <dbReference type="Proteomes" id="UP000649768"/>
    </source>
</evidence>
<proteinExistence type="inferred from homology"/>
<dbReference type="Proteomes" id="UP000649768">
    <property type="component" value="Unassembled WGS sequence"/>
</dbReference>
<dbReference type="SUPFAM" id="SSF143120">
    <property type="entry name" value="YefM-like"/>
    <property type="match status" value="1"/>
</dbReference>
<evidence type="ECO:0000256" key="2">
    <source>
        <dbReference type="SAM" id="MobiDB-lite"/>
    </source>
</evidence>
<protein>
    <submittedName>
        <fullName evidence="3">Type II toxin-antitoxin system Phd/YefM family antitoxin</fullName>
    </submittedName>
</protein>